<accession>A0AAV8UUB3</accession>
<dbReference type="Proteomes" id="UP001157974">
    <property type="component" value="Unassembled WGS sequence"/>
</dbReference>
<comment type="caution">
    <text evidence="1">The sequence shown here is derived from an EMBL/GenBank/DDBJ whole genome shotgun (WGS) entry which is preliminary data.</text>
</comment>
<evidence type="ECO:0000313" key="2">
    <source>
        <dbReference type="Proteomes" id="UP001157974"/>
    </source>
</evidence>
<dbReference type="AlphaFoldDB" id="A0AAV8UUB3"/>
<dbReference type="EMBL" id="JAMWBK010000004">
    <property type="protein sequence ID" value="KAJ8906145.1"/>
    <property type="molecule type" value="Genomic_DNA"/>
</dbReference>
<reference evidence="1 2" key="1">
    <citation type="journal article" date="2023" name="Nat. Commun.">
        <title>Origin of minicircular mitochondrial genomes in red algae.</title>
        <authorList>
            <person name="Lee Y."/>
            <person name="Cho C.H."/>
            <person name="Lee Y.M."/>
            <person name="Park S.I."/>
            <person name="Yang J.H."/>
            <person name="West J.A."/>
            <person name="Bhattacharya D."/>
            <person name="Yoon H.S."/>
        </authorList>
    </citation>
    <scope>NUCLEOTIDE SEQUENCE [LARGE SCALE GENOMIC DNA]</scope>
    <source>
        <strain evidence="1 2">CCMP1338</strain>
        <tissue evidence="1">Whole cell</tissue>
    </source>
</reference>
<keyword evidence="2" id="KW-1185">Reference proteome</keyword>
<organism evidence="1 2">
    <name type="scientific">Rhodosorus marinus</name>
    <dbReference type="NCBI Taxonomy" id="101924"/>
    <lineage>
        <taxon>Eukaryota</taxon>
        <taxon>Rhodophyta</taxon>
        <taxon>Stylonematophyceae</taxon>
        <taxon>Stylonematales</taxon>
        <taxon>Stylonemataceae</taxon>
        <taxon>Rhodosorus</taxon>
    </lineage>
</organism>
<protein>
    <submittedName>
        <fullName evidence="1">Uncharacterized protein</fullName>
    </submittedName>
</protein>
<proteinExistence type="predicted"/>
<evidence type="ECO:0000313" key="1">
    <source>
        <dbReference type="EMBL" id="KAJ8906145.1"/>
    </source>
</evidence>
<gene>
    <name evidence="1" type="ORF">NDN08_002640</name>
</gene>
<sequence>MEGAILDGIPQHAISWLMRLIDARAPSVGAIECSLNMGSMSLRSEKTLQSSTLLAVTRDGPEFAYGTVHSLGSANVDLYFPVERICPQMREGRFVLDVRGLHPVLYESYIFEDASLLLLKSTSNRYGEILKELHVLKGEFELSKVPRGLENEGLAWFYLGILLKVDRTLDSRVWGLQRANFQKSP</sequence>
<name>A0AAV8UUB3_9RHOD</name>